<dbReference type="RefSeq" id="WP_343905844.1">
    <property type="nucleotide sequence ID" value="NZ_BAAAIS010000003.1"/>
</dbReference>
<evidence type="ECO:0000313" key="3">
    <source>
        <dbReference type="Proteomes" id="UP001597280"/>
    </source>
</evidence>
<organism evidence="2 3">
    <name type="scientific">Brachybacterium rhamnosum</name>
    <dbReference type="NCBI Taxonomy" id="173361"/>
    <lineage>
        <taxon>Bacteria</taxon>
        <taxon>Bacillati</taxon>
        <taxon>Actinomycetota</taxon>
        <taxon>Actinomycetes</taxon>
        <taxon>Micrococcales</taxon>
        <taxon>Dermabacteraceae</taxon>
        <taxon>Brachybacterium</taxon>
    </lineage>
</organism>
<feature type="region of interest" description="Disordered" evidence="1">
    <location>
        <begin position="144"/>
        <end position="173"/>
    </location>
</feature>
<keyword evidence="3" id="KW-1185">Reference proteome</keyword>
<protein>
    <recommendedName>
        <fullName evidence="4">Single-stranded DNA-binding protein</fullName>
    </recommendedName>
</protein>
<accession>A0ABW4Q3U9</accession>
<proteinExistence type="predicted"/>
<reference evidence="3" key="1">
    <citation type="journal article" date="2019" name="Int. J. Syst. Evol. Microbiol.">
        <title>The Global Catalogue of Microorganisms (GCM) 10K type strain sequencing project: providing services to taxonomists for standard genome sequencing and annotation.</title>
        <authorList>
            <consortium name="The Broad Institute Genomics Platform"/>
            <consortium name="The Broad Institute Genome Sequencing Center for Infectious Disease"/>
            <person name="Wu L."/>
            <person name="Ma J."/>
        </authorList>
    </citation>
    <scope>NUCLEOTIDE SEQUENCE [LARGE SCALE GENOMIC DNA]</scope>
    <source>
        <strain evidence="3">JCM 11650</strain>
    </source>
</reference>
<sequence length="210" mass="22047">MTSTSLSSLDDILAGGGSTAKFEAPGDLYTGEIVDIAVRQVNDYDSGKPAFWDDGRAQEQIVITLATADSTGPDDDGHRNVYIKGWGDQLKAFRQAAKNLGRNPRKGDMFTATYIGDGEKKNPRFNAPKLFQYEIAEGTAGLTGLTGQEPAAPVAAPVQQAAPAPAADGGKSAQDKARQLIQLGLDDATIATQLGLDADVVGILRQSLQG</sequence>
<evidence type="ECO:0000256" key="1">
    <source>
        <dbReference type="SAM" id="MobiDB-lite"/>
    </source>
</evidence>
<name>A0ABW4Q3U9_9MICO</name>
<dbReference type="Proteomes" id="UP001597280">
    <property type="component" value="Unassembled WGS sequence"/>
</dbReference>
<feature type="compositionally biased region" description="Low complexity" evidence="1">
    <location>
        <begin position="144"/>
        <end position="167"/>
    </location>
</feature>
<gene>
    <name evidence="2" type="ORF">ACFSDA_15105</name>
</gene>
<evidence type="ECO:0000313" key="2">
    <source>
        <dbReference type="EMBL" id="MFD1836391.1"/>
    </source>
</evidence>
<dbReference type="EMBL" id="JBHUFL010000003">
    <property type="protein sequence ID" value="MFD1836391.1"/>
    <property type="molecule type" value="Genomic_DNA"/>
</dbReference>
<comment type="caution">
    <text evidence="2">The sequence shown here is derived from an EMBL/GenBank/DDBJ whole genome shotgun (WGS) entry which is preliminary data.</text>
</comment>
<evidence type="ECO:0008006" key="4">
    <source>
        <dbReference type="Google" id="ProtNLM"/>
    </source>
</evidence>